<evidence type="ECO:0000256" key="1">
    <source>
        <dbReference type="ARBA" id="ARBA00022670"/>
    </source>
</evidence>
<dbReference type="InterPro" id="IPR023828">
    <property type="entry name" value="Peptidase_S8_Ser-AS"/>
</dbReference>
<accession>A0ABW1L2C8</accession>
<evidence type="ECO:0000313" key="6">
    <source>
        <dbReference type="EMBL" id="MFC6037137.1"/>
    </source>
</evidence>
<comment type="caution">
    <text evidence="6">The sequence shown here is derived from an EMBL/GenBank/DDBJ whole genome shotgun (WGS) entry which is preliminary data.</text>
</comment>
<feature type="compositionally biased region" description="Gly residues" evidence="4">
    <location>
        <begin position="753"/>
        <end position="769"/>
    </location>
</feature>
<feature type="compositionally biased region" description="Polar residues" evidence="4">
    <location>
        <begin position="568"/>
        <end position="578"/>
    </location>
</feature>
<evidence type="ECO:0000256" key="3">
    <source>
        <dbReference type="ARBA" id="ARBA00022825"/>
    </source>
</evidence>
<evidence type="ECO:0000256" key="2">
    <source>
        <dbReference type="ARBA" id="ARBA00022801"/>
    </source>
</evidence>
<protein>
    <submittedName>
        <fullName evidence="6">S8 family serine peptidase</fullName>
    </submittedName>
</protein>
<keyword evidence="1" id="KW-0645">Protease</keyword>
<keyword evidence="7" id="KW-1185">Reference proteome</keyword>
<keyword evidence="3" id="KW-0720">Serine protease</keyword>
<dbReference type="CDD" id="cd05562">
    <property type="entry name" value="Peptidases_S53_like"/>
    <property type="match status" value="1"/>
</dbReference>
<evidence type="ECO:0000256" key="4">
    <source>
        <dbReference type="SAM" id="MobiDB-lite"/>
    </source>
</evidence>
<name>A0ABW1L2C8_9PROT</name>
<dbReference type="RefSeq" id="WP_379881619.1">
    <property type="nucleotide sequence ID" value="NZ_JBHPON010000002.1"/>
</dbReference>
<feature type="signal peptide" evidence="5">
    <location>
        <begin position="1"/>
        <end position="24"/>
    </location>
</feature>
<gene>
    <name evidence="6" type="ORF">ACFMB1_16395</name>
</gene>
<keyword evidence="5" id="KW-0732">Signal</keyword>
<feature type="chain" id="PRO_5045457254" evidence="5">
    <location>
        <begin position="25"/>
        <end position="769"/>
    </location>
</feature>
<organism evidence="6 7">
    <name type="scientific">Hyphococcus aureus</name>
    <dbReference type="NCBI Taxonomy" id="2666033"/>
    <lineage>
        <taxon>Bacteria</taxon>
        <taxon>Pseudomonadati</taxon>
        <taxon>Pseudomonadota</taxon>
        <taxon>Alphaproteobacteria</taxon>
        <taxon>Parvularculales</taxon>
        <taxon>Parvularculaceae</taxon>
        <taxon>Hyphococcus</taxon>
    </lineage>
</organism>
<dbReference type="SUPFAM" id="SSF52743">
    <property type="entry name" value="Subtilisin-like"/>
    <property type="match status" value="1"/>
</dbReference>
<keyword evidence="2" id="KW-0378">Hydrolase</keyword>
<dbReference type="PROSITE" id="PS00138">
    <property type="entry name" value="SUBTILASE_SER"/>
    <property type="match status" value="1"/>
</dbReference>
<proteinExistence type="predicted"/>
<sequence>MLRKLFLGVGMAAAISAAPSLATAKDGENNSSMRKVGNALTVVYNKNQTALAARRSAAIAPASKQRPDWSGEGETLGLQSIQSARGPQDLVLANVSADGFVVLDAIASGSTDDLSATMEAMGARNVTSLGKTVSAQFPVDRLGDLAASNYLAFARPAMATTNVGLVTSQGDRSMRTDFVREELGYDGSGLTIGVLSDSFACDPGPLNAAGVYTTPAEDEANGDIPQGVGILADYSASNCIDEGRGMAQLIHDVAPEAKILFHTAFNGEADFAQGIVDLALAGADVIVDDVIYFTEPMFQDGIIAQAADEVARLGVPYYSSNGNRARDAYQSEYRPVAFDNSTFHDFDPGAGEDPLMTVQLNGALQTNLSFQWDSPNFSVSGAPGAQNDVDVIMYDMQGNRVFDCFEPGGQSQPNGLCQFIFTDGGVPIDGGNGGDAVEFVSLVDFIGGQQVQIGFETQSGEAPGFVKFVIAGGGITTSEYPINAPSGYGHNNAAGSEGVGAAAFYFTEEFIGDASTLQLRAQAGEPECVPACLNDFSSAGGTPIFFDTDGNRLKRPDIRLKPGVTAPDGTNTSFFTNDTSRDDDDGDGVFQTGEPGEFPNFFGTSAAAPHAAAVAALMLDSENSQIVRVAHNGMVSYRMCMPRNINPRGRGLFRKRHPQTERIRGRDLRVSPDEVLGLVEDGALLGPCDRTEPEGVYWVMRSTAQDMSVRASNGTGATLQVFDEVGPKGFDFDSGFGMVDAKAAIKKFDRGRGAGGHHGWGNGWGSSHR</sequence>
<dbReference type="InterPro" id="IPR034075">
    <property type="entry name" value="Glr3161-like_dom"/>
</dbReference>
<evidence type="ECO:0000256" key="5">
    <source>
        <dbReference type="SAM" id="SignalP"/>
    </source>
</evidence>
<feature type="region of interest" description="Disordered" evidence="4">
    <location>
        <begin position="563"/>
        <end position="589"/>
    </location>
</feature>
<feature type="region of interest" description="Disordered" evidence="4">
    <location>
        <begin position="750"/>
        <end position="769"/>
    </location>
</feature>
<dbReference type="Gene3D" id="3.40.50.200">
    <property type="entry name" value="Peptidase S8/S53 domain"/>
    <property type="match status" value="2"/>
</dbReference>
<evidence type="ECO:0000313" key="7">
    <source>
        <dbReference type="Proteomes" id="UP001596116"/>
    </source>
</evidence>
<dbReference type="EMBL" id="JBHPON010000002">
    <property type="protein sequence ID" value="MFC6037137.1"/>
    <property type="molecule type" value="Genomic_DNA"/>
</dbReference>
<dbReference type="InterPro" id="IPR036852">
    <property type="entry name" value="Peptidase_S8/S53_dom_sf"/>
</dbReference>
<reference evidence="6 7" key="1">
    <citation type="submission" date="2024-09" db="EMBL/GenBank/DDBJ databases">
        <authorList>
            <person name="Zhang Z.-H."/>
        </authorList>
    </citation>
    <scope>NUCLEOTIDE SEQUENCE [LARGE SCALE GENOMIC DNA]</scope>
    <source>
        <strain evidence="6 7">HHTR114</strain>
    </source>
</reference>
<dbReference type="Proteomes" id="UP001596116">
    <property type="component" value="Unassembled WGS sequence"/>
</dbReference>